<reference evidence="3 4" key="1">
    <citation type="submission" date="2011-08" db="EMBL/GenBank/DDBJ databases">
        <authorList>
            <person name="Lin Y."/>
            <person name="Hao X."/>
            <person name="Johnstone L."/>
            <person name="Miller S.J."/>
            <person name="Wei G."/>
            <person name="Rensing C."/>
        </authorList>
    </citation>
    <scope>NUCLEOTIDE SEQUENCE [LARGE SCALE GENOMIC DNA]</scope>
    <source>
        <strain evidence="3 4">K42</strain>
    </source>
</reference>
<evidence type="ECO:0000256" key="1">
    <source>
        <dbReference type="SAM" id="MobiDB-lite"/>
    </source>
</evidence>
<feature type="domain" description="Ricin B lectin" evidence="2">
    <location>
        <begin position="82"/>
        <end position="207"/>
    </location>
</feature>
<dbReference type="AlphaFoldDB" id="G2GPX8"/>
<sequence length="256" mass="25552">TGRVALKAARRATRRRNLTAAVATVSALVVLPLLVWSAVGSDDGGARAADGPPARTPGPDTGSASGDPSWAGAAEAAKGDLRGKLYNLGSGLCVGVVGGDAAPNAETELTTCSAAPGQQWAYETGGLIRSGTDPELCLDSGLGYSVRLAPCTGAAAGSIRYDFTAKGALVPRADRGLGLSPAATDGSGALVLKSRDDQGDAQRWVVDTSRSALRTETVRWGAESAPEPASAPTPPGGPTATPSRTARPAATSPPPA</sequence>
<dbReference type="PROSITE" id="PS50231">
    <property type="entry name" value="RICIN_B_LECTIN"/>
    <property type="match status" value="1"/>
</dbReference>
<evidence type="ECO:0000259" key="2">
    <source>
        <dbReference type="SMART" id="SM00458"/>
    </source>
</evidence>
<feature type="compositionally biased region" description="Low complexity" evidence="1">
    <location>
        <begin position="238"/>
        <end position="250"/>
    </location>
</feature>
<gene>
    <name evidence="3" type="ORF">SZN_37963</name>
</gene>
<dbReference type="OrthoDB" id="5056661at2"/>
<keyword evidence="4" id="KW-1185">Reference proteome</keyword>
<dbReference type="InterPro" id="IPR000772">
    <property type="entry name" value="Ricin_B_lectin"/>
</dbReference>
<name>G2GPX8_9ACTN</name>
<dbReference type="Proteomes" id="UP000004217">
    <property type="component" value="Unassembled WGS sequence"/>
</dbReference>
<evidence type="ECO:0000313" key="3">
    <source>
        <dbReference type="EMBL" id="EGX54437.1"/>
    </source>
</evidence>
<dbReference type="EMBL" id="AGBF01000471">
    <property type="protein sequence ID" value="EGX54437.1"/>
    <property type="molecule type" value="Genomic_DNA"/>
</dbReference>
<feature type="region of interest" description="Disordered" evidence="1">
    <location>
        <begin position="212"/>
        <end position="256"/>
    </location>
</feature>
<dbReference type="GO" id="GO:0016787">
    <property type="term" value="F:hydrolase activity"/>
    <property type="evidence" value="ECO:0007669"/>
    <property type="project" value="UniProtKB-KW"/>
</dbReference>
<dbReference type="RefSeq" id="WP_007506593.1">
    <property type="nucleotide sequence ID" value="NZ_AGBF01000471.1"/>
</dbReference>
<comment type="caution">
    <text evidence="3">The sequence shown here is derived from an EMBL/GenBank/DDBJ whole genome shotgun (WGS) entry which is preliminary data.</text>
</comment>
<dbReference type="Pfam" id="PF00652">
    <property type="entry name" value="Ricin_B_lectin"/>
    <property type="match status" value="1"/>
</dbReference>
<dbReference type="SUPFAM" id="SSF50370">
    <property type="entry name" value="Ricin B-like lectins"/>
    <property type="match status" value="1"/>
</dbReference>
<feature type="compositionally biased region" description="Low complexity" evidence="1">
    <location>
        <begin position="46"/>
        <end position="62"/>
    </location>
</feature>
<feature type="region of interest" description="Disordered" evidence="1">
    <location>
        <begin position="44"/>
        <end position="71"/>
    </location>
</feature>
<feature type="non-terminal residue" evidence="3">
    <location>
        <position position="1"/>
    </location>
</feature>
<keyword evidence="3" id="KW-0378">Hydrolase</keyword>
<organism evidence="3 4">
    <name type="scientific">Streptomyces zinciresistens K42</name>
    <dbReference type="NCBI Taxonomy" id="700597"/>
    <lineage>
        <taxon>Bacteria</taxon>
        <taxon>Bacillati</taxon>
        <taxon>Actinomycetota</taxon>
        <taxon>Actinomycetes</taxon>
        <taxon>Kitasatosporales</taxon>
        <taxon>Streptomycetaceae</taxon>
        <taxon>Streptomyces</taxon>
    </lineage>
</organism>
<feature type="non-terminal residue" evidence="3">
    <location>
        <position position="256"/>
    </location>
</feature>
<dbReference type="InterPro" id="IPR035992">
    <property type="entry name" value="Ricin_B-like_lectins"/>
</dbReference>
<evidence type="ECO:0000313" key="4">
    <source>
        <dbReference type="Proteomes" id="UP000004217"/>
    </source>
</evidence>
<protein>
    <submittedName>
        <fullName evidence="3">Hydrolase</fullName>
    </submittedName>
</protein>
<accession>G2GPX8</accession>
<proteinExistence type="predicted"/>
<dbReference type="Gene3D" id="2.80.10.50">
    <property type="match status" value="1"/>
</dbReference>
<dbReference type="SMART" id="SM00458">
    <property type="entry name" value="RICIN"/>
    <property type="match status" value="1"/>
</dbReference>